<organism evidence="9 10">
    <name type="scientific">Enterococcus faecalis</name>
    <name type="common">Streptococcus faecalis</name>
    <dbReference type="NCBI Taxonomy" id="1351"/>
    <lineage>
        <taxon>Bacteria</taxon>
        <taxon>Bacillati</taxon>
        <taxon>Bacillota</taxon>
        <taxon>Bacilli</taxon>
        <taxon>Lactobacillales</taxon>
        <taxon>Enterococcaceae</taxon>
        <taxon>Enterococcus</taxon>
    </lineage>
</organism>
<feature type="transmembrane region" description="Helical" evidence="8">
    <location>
        <begin position="188"/>
        <end position="214"/>
    </location>
</feature>
<evidence type="ECO:0000256" key="5">
    <source>
        <dbReference type="ARBA" id="ARBA00022989"/>
    </source>
</evidence>
<evidence type="ECO:0000256" key="6">
    <source>
        <dbReference type="ARBA" id="ARBA00023065"/>
    </source>
</evidence>
<reference evidence="9 10" key="1">
    <citation type="submission" date="2019-02" db="EMBL/GenBank/DDBJ databases">
        <title>Bacteria dissemination in different level of health care in South Africa: the effectiveness of infections prevention and control.</title>
        <authorList>
            <person name="Shobo C."/>
            <person name="Amoako D.G."/>
            <person name="Allam M."/>
            <person name="Ismail A."/>
            <person name="Bester L.A."/>
            <person name="Essack S.Y."/>
        </authorList>
    </citation>
    <scope>NUCLEOTIDE SEQUENCE [LARGE SCALE GENOMIC DNA]</scope>
    <source>
        <strain evidence="9 10">2SIL2</strain>
    </source>
</reference>
<keyword evidence="6" id="KW-0406">Ion transport</keyword>
<evidence type="ECO:0000256" key="4">
    <source>
        <dbReference type="ARBA" id="ARBA00022692"/>
    </source>
</evidence>
<feature type="transmembrane region" description="Helical" evidence="8">
    <location>
        <begin position="234"/>
        <end position="258"/>
    </location>
</feature>
<dbReference type="PANTHER" id="PTHR11629">
    <property type="entry name" value="VACUOLAR PROTON ATPASES"/>
    <property type="match status" value="1"/>
</dbReference>
<feature type="non-terminal residue" evidence="9">
    <location>
        <position position="1"/>
    </location>
</feature>
<evidence type="ECO:0000313" key="10">
    <source>
        <dbReference type="Proteomes" id="UP000305511"/>
    </source>
</evidence>
<gene>
    <name evidence="9" type="ORF">EY666_01695</name>
</gene>
<comment type="caution">
    <text evidence="9">The sequence shown here is derived from an EMBL/GenBank/DDBJ whole genome shotgun (WGS) entry which is preliminary data.</text>
</comment>
<dbReference type="InterPro" id="IPR002490">
    <property type="entry name" value="V-ATPase_116kDa_su"/>
</dbReference>
<dbReference type="Proteomes" id="UP000305511">
    <property type="component" value="Unassembled WGS sequence"/>
</dbReference>
<evidence type="ECO:0000256" key="1">
    <source>
        <dbReference type="ARBA" id="ARBA00004141"/>
    </source>
</evidence>
<dbReference type="GO" id="GO:0046961">
    <property type="term" value="F:proton-transporting ATPase activity, rotational mechanism"/>
    <property type="evidence" value="ECO:0007669"/>
    <property type="project" value="InterPro"/>
</dbReference>
<evidence type="ECO:0000256" key="3">
    <source>
        <dbReference type="ARBA" id="ARBA00022448"/>
    </source>
</evidence>
<dbReference type="RefSeq" id="WP_276606752.1">
    <property type="nucleotide sequence ID" value="NZ_SIYF01000030.1"/>
</dbReference>
<evidence type="ECO:0000256" key="8">
    <source>
        <dbReference type="SAM" id="Phobius"/>
    </source>
</evidence>
<dbReference type="EMBL" id="SIYF01000030">
    <property type="protein sequence ID" value="TKK91835.1"/>
    <property type="molecule type" value="Genomic_DNA"/>
</dbReference>
<dbReference type="GO" id="GO:0033179">
    <property type="term" value="C:proton-transporting V-type ATPase, V0 domain"/>
    <property type="evidence" value="ECO:0007669"/>
    <property type="project" value="InterPro"/>
</dbReference>
<keyword evidence="4 8" id="KW-0812">Transmembrane</keyword>
<keyword evidence="7 8" id="KW-0472">Membrane</keyword>
<evidence type="ECO:0000313" key="9">
    <source>
        <dbReference type="EMBL" id="TKK91835.1"/>
    </source>
</evidence>
<proteinExistence type="inferred from homology"/>
<keyword evidence="5 8" id="KW-1133">Transmembrane helix</keyword>
<dbReference type="PANTHER" id="PTHR11629:SF63">
    <property type="entry name" value="V-TYPE PROTON ATPASE SUBUNIT A"/>
    <property type="match status" value="1"/>
</dbReference>
<comment type="similarity">
    <text evidence="2">Belongs to the V-ATPase 116 kDa subunit family.</text>
</comment>
<feature type="non-terminal residue" evidence="9">
    <location>
        <position position="290"/>
    </location>
</feature>
<evidence type="ECO:0000256" key="7">
    <source>
        <dbReference type="ARBA" id="ARBA00023136"/>
    </source>
</evidence>
<accession>A0A4U3MQ80</accession>
<keyword evidence="3" id="KW-0813">Transport</keyword>
<dbReference type="GO" id="GO:0051117">
    <property type="term" value="F:ATPase binding"/>
    <property type="evidence" value="ECO:0007669"/>
    <property type="project" value="TreeGrafter"/>
</dbReference>
<dbReference type="GO" id="GO:0016471">
    <property type="term" value="C:vacuolar proton-transporting V-type ATPase complex"/>
    <property type="evidence" value="ECO:0007669"/>
    <property type="project" value="TreeGrafter"/>
</dbReference>
<feature type="transmembrane region" description="Helical" evidence="8">
    <location>
        <begin position="150"/>
        <end position="176"/>
    </location>
</feature>
<evidence type="ECO:0000256" key="2">
    <source>
        <dbReference type="ARBA" id="ARBA00009904"/>
    </source>
</evidence>
<name>A0A4U3MQ80_ENTFL</name>
<sequence>QYRYDVPPKEAYQQVKERYEILQKEEKALKQQLASYHDFYETFCLAEEVLLAVIQREQARQHLLNASSFFILQTWIPVEEKAEILTAIEEKVPKDEIALTFENPTKAEIETDIPVKLANNKLVQPFEMLTEMYSLPKYEEVDPTPAMMPFYLVFFGMMVADIGYGLLMLLLFIIALKAFVLPRGMKRFADFFLILSFPTIIWGFIYGSFFGAALPPTMFGIKSPFPILSTTEDVNTILILSVIFGFIQLVVGLMINGIQLSKQKRYLDSINESYAWLGILFGLVLLVVGK</sequence>
<protein>
    <submittedName>
        <fullName evidence="9">V-type ATP synthase subunit I</fullName>
    </submittedName>
</protein>
<dbReference type="AlphaFoldDB" id="A0A4U3MQ80"/>
<comment type="subcellular location">
    <subcellularLocation>
        <location evidence="1">Membrane</location>
        <topology evidence="1">Multi-pass membrane protein</topology>
    </subcellularLocation>
</comment>
<feature type="transmembrane region" description="Helical" evidence="8">
    <location>
        <begin position="270"/>
        <end position="289"/>
    </location>
</feature>
<dbReference type="GO" id="GO:0007035">
    <property type="term" value="P:vacuolar acidification"/>
    <property type="evidence" value="ECO:0007669"/>
    <property type="project" value="TreeGrafter"/>
</dbReference>
<dbReference type="Pfam" id="PF01496">
    <property type="entry name" value="V_ATPase_I"/>
    <property type="match status" value="1"/>
</dbReference>